<dbReference type="EMBL" id="BSXS01016718">
    <property type="protein sequence ID" value="GMF08144.1"/>
    <property type="molecule type" value="Genomic_DNA"/>
</dbReference>
<protein>
    <submittedName>
        <fullName evidence="1">Unnamed protein product</fullName>
    </submittedName>
</protein>
<keyword evidence="2" id="KW-1185">Reference proteome</keyword>
<proteinExistence type="predicted"/>
<evidence type="ECO:0000313" key="2">
    <source>
        <dbReference type="Proteomes" id="UP001165064"/>
    </source>
</evidence>
<organism evidence="1 2">
    <name type="scientific">Ambrosiozyma monospora</name>
    <name type="common">Yeast</name>
    <name type="synonym">Endomycopsis monosporus</name>
    <dbReference type="NCBI Taxonomy" id="43982"/>
    <lineage>
        <taxon>Eukaryota</taxon>
        <taxon>Fungi</taxon>
        <taxon>Dikarya</taxon>
        <taxon>Ascomycota</taxon>
        <taxon>Saccharomycotina</taxon>
        <taxon>Pichiomycetes</taxon>
        <taxon>Pichiales</taxon>
        <taxon>Pichiaceae</taxon>
        <taxon>Ambrosiozyma</taxon>
    </lineage>
</organism>
<accession>A0ACB5UC77</accession>
<comment type="caution">
    <text evidence="1">The sequence shown here is derived from an EMBL/GenBank/DDBJ whole genome shotgun (WGS) entry which is preliminary data.</text>
</comment>
<sequence length="107" mass="11900">MLLPDHILGGVISAKNHGGPAKFKKKYWGSLFSGETETTKDIPLRLSLDIPSSFDFDRPIGDLPLRIESTHEKFTVEDLGYNGMSTKLGFFEIESIARRSLAETVQS</sequence>
<reference evidence="1" key="1">
    <citation type="submission" date="2023-04" db="EMBL/GenBank/DDBJ databases">
        <title>Ambrosiozyma monospora NBRC 10751.</title>
        <authorList>
            <person name="Ichikawa N."/>
            <person name="Sato H."/>
            <person name="Tonouchi N."/>
        </authorList>
    </citation>
    <scope>NUCLEOTIDE SEQUENCE</scope>
    <source>
        <strain evidence="1">NBRC 10751</strain>
    </source>
</reference>
<evidence type="ECO:0000313" key="1">
    <source>
        <dbReference type="EMBL" id="GMF08144.1"/>
    </source>
</evidence>
<name>A0ACB5UC77_AMBMO</name>
<dbReference type="Proteomes" id="UP001165064">
    <property type="component" value="Unassembled WGS sequence"/>
</dbReference>
<gene>
    <name evidence="1" type="ORF">Amon02_001317300</name>
</gene>